<dbReference type="Gene3D" id="3.30.1370.210">
    <property type="match status" value="1"/>
</dbReference>
<evidence type="ECO:0000256" key="1">
    <source>
        <dbReference type="PROSITE-ProRule" id="PRU00723"/>
    </source>
</evidence>
<sequence length="203" mass="23849">MADNNTEATPLCDWCKIYTPEKLIIQCPNCKLNYCFTCFYNKVLKILEGKCVDVECGNKFELYQFTDRNAIYQIENSANLIKSNRSENHLVYAIENAMKTGREKMICPALEKFNYCDITQHINEQNTFEMFQFHNPEIVVCEDVVTGCKDPKCPYQHPNLAQKRIGVYQKDVRTKKEKNLCLDYLYRGYCEDDDCPFEHKKVQ</sequence>
<reference evidence="3" key="1">
    <citation type="submission" date="2022-10" db="EMBL/GenBank/DDBJ databases">
        <title>Novel sulphate-reducing endosymbionts in the free-living metamonad Anaeramoeba.</title>
        <authorList>
            <person name="Jerlstrom-Hultqvist J."/>
            <person name="Cepicka I."/>
            <person name="Gallot-Lavallee L."/>
            <person name="Salas-Leiva D."/>
            <person name="Curtis B.A."/>
            <person name="Zahonova K."/>
            <person name="Pipaliya S."/>
            <person name="Dacks J."/>
            <person name="Roger A.J."/>
        </authorList>
    </citation>
    <scope>NUCLEOTIDE SEQUENCE</scope>
    <source>
        <strain evidence="3">BMAN</strain>
    </source>
</reference>
<evidence type="ECO:0000259" key="2">
    <source>
        <dbReference type="PROSITE" id="PS50103"/>
    </source>
</evidence>
<dbReference type="InterPro" id="IPR000571">
    <property type="entry name" value="Znf_CCCH"/>
</dbReference>
<accession>A0A9Q0RC61</accession>
<dbReference type="PROSITE" id="PS50103">
    <property type="entry name" value="ZF_C3H1"/>
    <property type="match status" value="1"/>
</dbReference>
<dbReference type="EMBL" id="JAPDFW010000070">
    <property type="protein sequence ID" value="KAJ5074203.1"/>
    <property type="molecule type" value="Genomic_DNA"/>
</dbReference>
<protein>
    <recommendedName>
        <fullName evidence="2">C3H1-type domain-containing protein</fullName>
    </recommendedName>
</protein>
<gene>
    <name evidence="3" type="ORF">M0811_00832</name>
</gene>
<dbReference type="Proteomes" id="UP001149090">
    <property type="component" value="Unassembled WGS sequence"/>
</dbReference>
<keyword evidence="1" id="KW-0479">Metal-binding</keyword>
<dbReference type="AlphaFoldDB" id="A0A9Q0RC61"/>
<name>A0A9Q0RC61_ANAIG</name>
<keyword evidence="1" id="KW-0862">Zinc</keyword>
<feature type="zinc finger region" description="C3H1-type" evidence="1">
    <location>
        <begin position="175"/>
        <end position="202"/>
    </location>
</feature>
<dbReference type="GO" id="GO:0008270">
    <property type="term" value="F:zinc ion binding"/>
    <property type="evidence" value="ECO:0007669"/>
    <property type="project" value="UniProtKB-KW"/>
</dbReference>
<keyword evidence="1" id="KW-0863">Zinc-finger</keyword>
<comment type="caution">
    <text evidence="3">The sequence shown here is derived from an EMBL/GenBank/DDBJ whole genome shotgun (WGS) entry which is preliminary data.</text>
</comment>
<proteinExistence type="predicted"/>
<keyword evidence="4" id="KW-1185">Reference proteome</keyword>
<feature type="domain" description="C3H1-type" evidence="2">
    <location>
        <begin position="175"/>
        <end position="202"/>
    </location>
</feature>
<evidence type="ECO:0000313" key="4">
    <source>
        <dbReference type="Proteomes" id="UP001149090"/>
    </source>
</evidence>
<organism evidence="3 4">
    <name type="scientific">Anaeramoeba ignava</name>
    <name type="common">Anaerobic marine amoeba</name>
    <dbReference type="NCBI Taxonomy" id="1746090"/>
    <lineage>
        <taxon>Eukaryota</taxon>
        <taxon>Metamonada</taxon>
        <taxon>Anaeramoebidae</taxon>
        <taxon>Anaeramoeba</taxon>
    </lineage>
</organism>
<evidence type="ECO:0000313" key="3">
    <source>
        <dbReference type="EMBL" id="KAJ5074203.1"/>
    </source>
</evidence>